<gene>
    <name evidence="2" type="ORF">BST92_11045</name>
</gene>
<comment type="caution">
    <text evidence="2">The sequence shown here is derived from an EMBL/GenBank/DDBJ whole genome shotgun (WGS) entry which is preliminary data.</text>
</comment>
<dbReference type="Proteomes" id="UP000239747">
    <property type="component" value="Unassembled WGS sequence"/>
</dbReference>
<dbReference type="InterPro" id="IPR014716">
    <property type="entry name" value="Fibrinogen_a/b/g_C_1"/>
</dbReference>
<reference evidence="2 3" key="1">
    <citation type="submission" date="2017-01" db="EMBL/GenBank/DDBJ databases">
        <title>Trade-off between light-utilization and light-protection in marine flavobacteria.</title>
        <authorList>
            <person name="Kumagai Y."/>
            <person name="Yoshizawa S."/>
            <person name="Kogure K."/>
            <person name="Iwasaki W."/>
        </authorList>
    </citation>
    <scope>NUCLEOTIDE SEQUENCE [LARGE SCALE GENOMIC DNA]</scope>
    <source>
        <strain evidence="2 3">KCTC 32109</strain>
    </source>
</reference>
<dbReference type="Gene3D" id="3.90.215.10">
    <property type="entry name" value="Gamma Fibrinogen, chain A, domain 1"/>
    <property type="match status" value="1"/>
</dbReference>
<sequence length="380" mass="40654">MLKYFSSALLLLFSFFISYSQVGIGTILPEPSSILDIESTTQGVLFPRMTTVERNAILTPAIGLFIYNLDSDCFQYYKGTAWSGCLSEAPINSLVCSSTTVNGAYLTGNPLNATNTITIDVIVNVIEAYTISTNTLNGYSFTGSGVFSNIGLNTITLTGSGTPVAQQSDDFTITFTGRGDTCLASVNVTSVLSNCLAYYNAGYTTDGVYNIDPDGAGGNPAYNCYCDMTNDGGGWTLVFNHNTAGGYWANNTEAIEFNVASPSLTTNKYSILSKLDELISGTAYEFRLHYPTLSLTNHWSQTFDPRSAASGIRPVAGYNPINISMSNNNWGGLELSGSNTFLDGSVNSGNWYYSLGSVNQWNGGVPSNASAVSAVQLFVR</sequence>
<keyword evidence="3" id="KW-1185">Reference proteome</keyword>
<dbReference type="NCBIfam" id="NF040941">
    <property type="entry name" value="GGGWT_bact"/>
    <property type="match status" value="1"/>
</dbReference>
<dbReference type="AlphaFoldDB" id="A0A2S7UBW0"/>
<feature type="domain" description="Fibrinogen C-terminal" evidence="1">
    <location>
        <begin position="186"/>
        <end position="241"/>
    </location>
</feature>
<name>A0A2S7UBW0_9FLAO</name>
<dbReference type="OrthoDB" id="581140at2"/>
<protein>
    <recommendedName>
        <fullName evidence="1">Fibrinogen C-terminal domain-containing protein</fullName>
    </recommendedName>
</protein>
<dbReference type="SUPFAM" id="SSF56496">
    <property type="entry name" value="Fibrinogen C-terminal domain-like"/>
    <property type="match status" value="1"/>
</dbReference>
<evidence type="ECO:0000259" key="1">
    <source>
        <dbReference type="PROSITE" id="PS51406"/>
    </source>
</evidence>
<dbReference type="PROSITE" id="PS51406">
    <property type="entry name" value="FIBRINOGEN_C_2"/>
    <property type="match status" value="1"/>
</dbReference>
<evidence type="ECO:0000313" key="2">
    <source>
        <dbReference type="EMBL" id="PQJ32428.1"/>
    </source>
</evidence>
<accession>A0A2S7UBW0</accession>
<dbReference type="Pfam" id="PF00147">
    <property type="entry name" value="Fibrinogen_C"/>
    <property type="match status" value="1"/>
</dbReference>
<organism evidence="2 3">
    <name type="scientific">Nonlabens arenilitoris</name>
    <dbReference type="NCBI Taxonomy" id="1217969"/>
    <lineage>
        <taxon>Bacteria</taxon>
        <taxon>Pseudomonadati</taxon>
        <taxon>Bacteroidota</taxon>
        <taxon>Flavobacteriia</taxon>
        <taxon>Flavobacteriales</taxon>
        <taxon>Flavobacteriaceae</taxon>
        <taxon>Nonlabens</taxon>
    </lineage>
</organism>
<dbReference type="EMBL" id="MTPW01000001">
    <property type="protein sequence ID" value="PQJ32428.1"/>
    <property type="molecule type" value="Genomic_DNA"/>
</dbReference>
<dbReference type="InterPro" id="IPR036056">
    <property type="entry name" value="Fibrinogen-like_C"/>
</dbReference>
<evidence type="ECO:0000313" key="3">
    <source>
        <dbReference type="Proteomes" id="UP000239747"/>
    </source>
</evidence>
<dbReference type="RefSeq" id="WP_105071505.1">
    <property type="nucleotide sequence ID" value="NZ_MTPW01000001.1"/>
</dbReference>
<dbReference type="InterPro" id="IPR002181">
    <property type="entry name" value="Fibrinogen_a/b/g_C_dom"/>
</dbReference>
<proteinExistence type="predicted"/>